<dbReference type="OMA" id="MYEANVE"/>
<comment type="caution">
    <text evidence="3">The sequence shown here is derived from an EMBL/GenBank/DDBJ whole genome shotgun (WGS) entry which is preliminary data.</text>
</comment>
<evidence type="ECO:0000259" key="1">
    <source>
        <dbReference type="Pfam" id="PF23197"/>
    </source>
</evidence>
<evidence type="ECO:0000259" key="2">
    <source>
        <dbReference type="Pfam" id="PF23218"/>
    </source>
</evidence>
<sequence length="352" mass="39727">MNIYASFTPVRCDGVTGKLLLSEPTDKILPEIPKIQALHIQGEAIEGETLVVTEEIPREERQQYVWEKFVKEVKYCWARSSAPHNNESFEALRFQRSCLYNIRTEDIGHFLHCECTVIDVFGRLSLPMSVISPAVSPGEPKVQKLEIEGCGYHSDIFAIRGIYSGGKEGKSVIQWFRAMARSFELLPIEGEMGRMYEANVEDVGYRLVAVYTPIRDDGKEGTPVSASTDPIRVEPALAKEVAEKLEQGSFKFEALLNRDPFSPTKVNQGLGQFEKRLIEINKKRIKAIKPGSKAFLGSDIRCSLPFHVEADKRNRHLLKIVMDDGCIQLMVSSRYMRDLIVLVMKGLNSQSN</sequence>
<organism evidence="3 4">
    <name type="scientific">Ceratopteris richardii</name>
    <name type="common">Triangle waterfern</name>
    <dbReference type="NCBI Taxonomy" id="49495"/>
    <lineage>
        <taxon>Eukaryota</taxon>
        <taxon>Viridiplantae</taxon>
        <taxon>Streptophyta</taxon>
        <taxon>Embryophyta</taxon>
        <taxon>Tracheophyta</taxon>
        <taxon>Polypodiopsida</taxon>
        <taxon>Polypodiidae</taxon>
        <taxon>Polypodiales</taxon>
        <taxon>Pteridineae</taxon>
        <taxon>Pteridaceae</taxon>
        <taxon>Parkerioideae</taxon>
        <taxon>Ceratopteris</taxon>
    </lineage>
</organism>
<dbReference type="OrthoDB" id="1904536at2759"/>
<keyword evidence="4" id="KW-1185">Reference proteome</keyword>
<dbReference type="EMBL" id="CM035423">
    <property type="protein sequence ID" value="KAH7366335.1"/>
    <property type="molecule type" value="Genomic_DNA"/>
</dbReference>
<feature type="domain" description="AIR9 PH-like" evidence="2">
    <location>
        <begin position="264"/>
        <end position="349"/>
    </location>
</feature>
<dbReference type="PANTHER" id="PTHR31149">
    <property type="entry name" value="EXPRESSED PROTEIN"/>
    <property type="match status" value="1"/>
</dbReference>
<evidence type="ECO:0000313" key="4">
    <source>
        <dbReference type="Proteomes" id="UP000825935"/>
    </source>
</evidence>
<feature type="domain" description="AIR9-like A9" evidence="1">
    <location>
        <begin position="141"/>
        <end position="227"/>
    </location>
</feature>
<reference evidence="3" key="1">
    <citation type="submission" date="2021-08" db="EMBL/GenBank/DDBJ databases">
        <title>WGS assembly of Ceratopteris richardii.</title>
        <authorList>
            <person name="Marchant D.B."/>
            <person name="Chen G."/>
            <person name="Jenkins J."/>
            <person name="Shu S."/>
            <person name="Leebens-Mack J."/>
            <person name="Grimwood J."/>
            <person name="Schmutz J."/>
            <person name="Soltis P."/>
            <person name="Soltis D."/>
            <person name="Chen Z.-H."/>
        </authorList>
    </citation>
    <scope>NUCLEOTIDE SEQUENCE</scope>
    <source>
        <strain evidence="3">Whitten #5841</strain>
        <tissue evidence="3">Leaf</tissue>
    </source>
</reference>
<name>A0A8T2SQY7_CERRI</name>
<dbReference type="Proteomes" id="UP000825935">
    <property type="component" value="Chromosome 18"/>
</dbReference>
<dbReference type="AlphaFoldDB" id="A0A8T2SQY7"/>
<proteinExistence type="predicted"/>
<protein>
    <submittedName>
        <fullName evidence="3">Uncharacterized protein</fullName>
    </submittedName>
</protein>
<evidence type="ECO:0000313" key="3">
    <source>
        <dbReference type="EMBL" id="KAH7366335.1"/>
    </source>
</evidence>
<dbReference type="Pfam" id="PF23218">
    <property type="entry name" value="PH_AIR9"/>
    <property type="match status" value="1"/>
</dbReference>
<dbReference type="Pfam" id="PF23197">
    <property type="entry name" value="IG_AIR9"/>
    <property type="match status" value="1"/>
</dbReference>
<accession>A0A8T2SQY7</accession>
<gene>
    <name evidence="3" type="ORF">KP509_18G073300</name>
</gene>
<dbReference type="InterPro" id="IPR056287">
    <property type="entry name" value="PH_AIR9"/>
</dbReference>
<dbReference type="InterPro" id="IPR056284">
    <property type="entry name" value="AIR9-like_A9"/>
</dbReference>
<dbReference type="PANTHER" id="PTHR31149:SF11">
    <property type="entry name" value="187-KDA MICROTUBULE-ASSOCIATED PROTEIN AIR9"/>
    <property type="match status" value="1"/>
</dbReference>